<feature type="compositionally biased region" description="Polar residues" evidence="1">
    <location>
        <begin position="129"/>
        <end position="142"/>
    </location>
</feature>
<dbReference type="EMBL" id="ML996092">
    <property type="protein sequence ID" value="KAF2148865.1"/>
    <property type="molecule type" value="Genomic_DNA"/>
</dbReference>
<dbReference type="AlphaFoldDB" id="A0A9P4IUS6"/>
<accession>A0A9P4IUS6</accession>
<proteinExistence type="predicted"/>
<evidence type="ECO:0000313" key="3">
    <source>
        <dbReference type="Proteomes" id="UP000799439"/>
    </source>
</evidence>
<reference evidence="2" key="1">
    <citation type="journal article" date="2020" name="Stud. Mycol.">
        <title>101 Dothideomycetes genomes: a test case for predicting lifestyles and emergence of pathogens.</title>
        <authorList>
            <person name="Haridas S."/>
            <person name="Albert R."/>
            <person name="Binder M."/>
            <person name="Bloem J."/>
            <person name="Labutti K."/>
            <person name="Salamov A."/>
            <person name="Andreopoulos B."/>
            <person name="Baker S."/>
            <person name="Barry K."/>
            <person name="Bills G."/>
            <person name="Bluhm B."/>
            <person name="Cannon C."/>
            <person name="Castanera R."/>
            <person name="Culley D."/>
            <person name="Daum C."/>
            <person name="Ezra D."/>
            <person name="Gonzalez J."/>
            <person name="Henrissat B."/>
            <person name="Kuo A."/>
            <person name="Liang C."/>
            <person name="Lipzen A."/>
            <person name="Lutzoni F."/>
            <person name="Magnuson J."/>
            <person name="Mondo S."/>
            <person name="Nolan M."/>
            <person name="Ohm R."/>
            <person name="Pangilinan J."/>
            <person name="Park H.-J."/>
            <person name="Ramirez L."/>
            <person name="Alfaro M."/>
            <person name="Sun H."/>
            <person name="Tritt A."/>
            <person name="Yoshinaga Y."/>
            <person name="Zwiers L.-H."/>
            <person name="Turgeon B."/>
            <person name="Goodwin S."/>
            <person name="Spatafora J."/>
            <person name="Crous P."/>
            <person name="Grigoriev I."/>
        </authorList>
    </citation>
    <scope>NUCLEOTIDE SEQUENCE</scope>
    <source>
        <strain evidence="2">CBS 260.36</strain>
    </source>
</reference>
<feature type="region of interest" description="Disordered" evidence="1">
    <location>
        <begin position="26"/>
        <end position="106"/>
    </location>
</feature>
<gene>
    <name evidence="2" type="ORF">K461DRAFT_324325</name>
</gene>
<feature type="compositionally biased region" description="Basic residues" evidence="1">
    <location>
        <begin position="26"/>
        <end position="37"/>
    </location>
</feature>
<protein>
    <submittedName>
        <fullName evidence="2">Uncharacterized protein</fullName>
    </submittedName>
</protein>
<feature type="compositionally biased region" description="Basic and acidic residues" evidence="1">
    <location>
        <begin position="214"/>
        <end position="246"/>
    </location>
</feature>
<organism evidence="2 3">
    <name type="scientific">Myriangium duriaei CBS 260.36</name>
    <dbReference type="NCBI Taxonomy" id="1168546"/>
    <lineage>
        <taxon>Eukaryota</taxon>
        <taxon>Fungi</taxon>
        <taxon>Dikarya</taxon>
        <taxon>Ascomycota</taxon>
        <taxon>Pezizomycotina</taxon>
        <taxon>Dothideomycetes</taxon>
        <taxon>Dothideomycetidae</taxon>
        <taxon>Myriangiales</taxon>
        <taxon>Myriangiaceae</taxon>
        <taxon>Myriangium</taxon>
    </lineage>
</organism>
<feature type="region of interest" description="Disordered" evidence="1">
    <location>
        <begin position="207"/>
        <end position="282"/>
    </location>
</feature>
<sequence length="282" mass="29794">MPRFPPSLLGHVKELPGKLFGKLVHALRRRRSSRSKRNPSPTAPNPSKSRLSTAPSSAGPGVAETPTATSFAPPQLPEILATGTLNDDYLSDPKESSASQTDDIVTVVKPLQDSDFDLSLPRRPLSAGNYSLPSGTIASNSHWLPPRPLRRNTIQGGSTLAAAGPGESGPALFKAPSNISSVAETEETDSSVFIDRDSIETVQAIQVQSSAMSDSKENDKPASKSADDKQTDTPRSSDDRARENADTKAPSSGSNIASDDRTDSPAPVMAATSGPLQDYFTE</sequence>
<evidence type="ECO:0000313" key="2">
    <source>
        <dbReference type="EMBL" id="KAF2148865.1"/>
    </source>
</evidence>
<comment type="caution">
    <text evidence="2">The sequence shown here is derived from an EMBL/GenBank/DDBJ whole genome shotgun (WGS) entry which is preliminary data.</text>
</comment>
<dbReference type="Proteomes" id="UP000799439">
    <property type="component" value="Unassembled WGS sequence"/>
</dbReference>
<keyword evidence="3" id="KW-1185">Reference proteome</keyword>
<feature type="compositionally biased region" description="Polar residues" evidence="1">
    <location>
        <begin position="45"/>
        <end position="56"/>
    </location>
</feature>
<feature type="region of interest" description="Disordered" evidence="1">
    <location>
        <begin position="129"/>
        <end position="195"/>
    </location>
</feature>
<evidence type="ECO:0000256" key="1">
    <source>
        <dbReference type="SAM" id="MobiDB-lite"/>
    </source>
</evidence>
<name>A0A9P4IUS6_9PEZI</name>